<comment type="caution">
    <text evidence="5">The sequence shown here is derived from an EMBL/GenBank/DDBJ whole genome shotgun (WGS) entry which is preliminary data.</text>
</comment>
<dbReference type="PANTHER" id="PTHR44227:SF3">
    <property type="entry name" value="PROTEIN O-MANNOSYL-TRANSFERASE TMTC4"/>
    <property type="match status" value="1"/>
</dbReference>
<organism evidence="5 6">
    <name type="scientific">Sedimenticola selenatireducens</name>
    <dbReference type="NCBI Taxonomy" id="191960"/>
    <lineage>
        <taxon>Bacteria</taxon>
        <taxon>Pseudomonadati</taxon>
        <taxon>Pseudomonadota</taxon>
        <taxon>Gammaproteobacteria</taxon>
        <taxon>Chromatiales</taxon>
        <taxon>Sedimenticolaceae</taxon>
        <taxon>Sedimenticola</taxon>
    </lineage>
</organism>
<keyword evidence="1" id="KW-0677">Repeat</keyword>
<evidence type="ECO:0000313" key="6">
    <source>
        <dbReference type="Proteomes" id="UP000316649"/>
    </source>
</evidence>
<keyword evidence="6" id="KW-1185">Reference proteome</keyword>
<evidence type="ECO:0000256" key="4">
    <source>
        <dbReference type="SAM" id="MobiDB-lite"/>
    </source>
</evidence>
<dbReference type="InterPro" id="IPR052346">
    <property type="entry name" value="O-mannosyl-transferase_TMTC"/>
</dbReference>
<feature type="repeat" description="TPR" evidence="3">
    <location>
        <begin position="506"/>
        <end position="539"/>
    </location>
</feature>
<dbReference type="Gene3D" id="1.25.40.10">
    <property type="entry name" value="Tetratricopeptide repeat domain"/>
    <property type="match status" value="2"/>
</dbReference>
<dbReference type="SUPFAM" id="SSF48452">
    <property type="entry name" value="TPR-like"/>
    <property type="match status" value="2"/>
</dbReference>
<dbReference type="AlphaFoldDB" id="A0A558DSI0"/>
<evidence type="ECO:0000256" key="3">
    <source>
        <dbReference type="PROSITE-ProRule" id="PRU00339"/>
    </source>
</evidence>
<dbReference type="Pfam" id="PF13424">
    <property type="entry name" value="TPR_12"/>
    <property type="match status" value="1"/>
</dbReference>
<sequence length="584" mass="65781">MRQLLQRVLLFSLIGFLVSCQSSGVKKPLESQSQTVTPGSSNNSDHSQASFRQATVPELTSDIIFNLLAGEVAAQRGALKDAYEYQFQAALLSGDTQSAERATRLALHVEDDDRALKAAHLWVKLAPEDMTARQLVVVLMLRKNQDAMVFDHLKAIVQISEDNDENGFLNVMAAVNRELKRESAVDLMRRLVAEFPGDPRGRYALAIAALVDKKYADAEAEASGLVSEHPEWPRGYLVLSRVYIAEEKRDKARETLADAVRKFPSDPHLVSAYARLLVEYKELPLAYEQFLLLEEIEKEMGGAGYWLGLIALELGKDDEARKHFLQLISIGKQVDTAAYYLGRIEENKAQPESAIKWYQRVTSGEFSDEAEARIVRLMVAEGDISQAQDWLQRMRIQNPADAARYYLIEAELLREHGTVEQVMMLFDTALGAMPESNELLYARGLYAASQNRVDILEQDMLKVIASDPKHADALNALGYTLADQTDRFKEALEYIQRALVLKPDSAPIMDSMGWVLYRMGRHEEAIKYLQQAFAKLPDAEIAAHLGEVLWVSGDRLQAEKVWQDVLEKTPDSKHVLEVMQRLKM</sequence>
<dbReference type="OrthoDB" id="9766710at2"/>
<dbReference type="SMART" id="SM00028">
    <property type="entry name" value="TPR"/>
    <property type="match status" value="3"/>
</dbReference>
<dbReference type="EMBL" id="VMNH01000005">
    <property type="protein sequence ID" value="TVO76568.1"/>
    <property type="molecule type" value="Genomic_DNA"/>
</dbReference>
<dbReference type="Pfam" id="PF14559">
    <property type="entry name" value="TPR_19"/>
    <property type="match status" value="1"/>
</dbReference>
<feature type="region of interest" description="Disordered" evidence="4">
    <location>
        <begin position="28"/>
        <end position="51"/>
    </location>
</feature>
<protein>
    <submittedName>
        <fullName evidence="5">Tetratricopeptide repeat protein</fullName>
    </submittedName>
</protein>
<dbReference type="PROSITE" id="PS51257">
    <property type="entry name" value="PROKAR_LIPOPROTEIN"/>
    <property type="match status" value="1"/>
</dbReference>
<keyword evidence="2 3" id="KW-0802">TPR repeat</keyword>
<accession>A0A558DSI0</accession>
<dbReference type="InterPro" id="IPR019734">
    <property type="entry name" value="TPR_rpt"/>
</dbReference>
<dbReference type="PROSITE" id="PS50005">
    <property type="entry name" value="TPR"/>
    <property type="match status" value="1"/>
</dbReference>
<dbReference type="RefSeq" id="WP_144357674.1">
    <property type="nucleotide sequence ID" value="NZ_VMNH01000005.1"/>
</dbReference>
<dbReference type="InterPro" id="IPR011990">
    <property type="entry name" value="TPR-like_helical_dom_sf"/>
</dbReference>
<dbReference type="Proteomes" id="UP000316649">
    <property type="component" value="Unassembled WGS sequence"/>
</dbReference>
<gene>
    <name evidence="5" type="ORF">FHP88_03830</name>
</gene>
<evidence type="ECO:0000313" key="5">
    <source>
        <dbReference type="EMBL" id="TVO76568.1"/>
    </source>
</evidence>
<evidence type="ECO:0000256" key="2">
    <source>
        <dbReference type="ARBA" id="ARBA00022803"/>
    </source>
</evidence>
<dbReference type="PANTHER" id="PTHR44227">
    <property type="match status" value="1"/>
</dbReference>
<name>A0A558DSI0_9GAMM</name>
<reference evidence="5 6" key="1">
    <citation type="submission" date="2019-07" db="EMBL/GenBank/DDBJ databases">
        <title>The pathways for chlorine oxyanion respiration interact through the shared metabolite chlorate.</title>
        <authorList>
            <person name="Barnum T.P."/>
            <person name="Cheng Y."/>
            <person name="Hill K.A."/>
            <person name="Lucas L.N."/>
            <person name="Carlson H.K."/>
            <person name="Coates J.D."/>
        </authorList>
    </citation>
    <scope>NUCLEOTIDE SEQUENCE [LARGE SCALE GENOMIC DNA]</scope>
    <source>
        <strain evidence="5 6">BK-1</strain>
    </source>
</reference>
<dbReference type="Pfam" id="PF13432">
    <property type="entry name" value="TPR_16"/>
    <property type="match status" value="1"/>
</dbReference>
<proteinExistence type="predicted"/>
<evidence type="ECO:0000256" key="1">
    <source>
        <dbReference type="ARBA" id="ARBA00022737"/>
    </source>
</evidence>